<sequence>MRYAKHNVNNHVKVKLNDKGFSIVKERNLRLGFPDLEIKVDDDGYTTFQHHEFMRIFANEMYIGYTMPFDSQILIEVSEE</sequence>
<name>A0A7X6I270_9ENTE</name>
<evidence type="ECO:0000313" key="2">
    <source>
        <dbReference type="Proteomes" id="UP000521358"/>
    </source>
</evidence>
<comment type="caution">
    <text evidence="1">The sequence shown here is derived from an EMBL/GenBank/DDBJ whole genome shotgun (WGS) entry which is preliminary data.</text>
</comment>
<dbReference type="Proteomes" id="UP000521358">
    <property type="component" value="Unassembled WGS sequence"/>
</dbReference>
<dbReference type="EMBL" id="JAAVMB010000003">
    <property type="protein sequence ID" value="NKC67193.1"/>
    <property type="molecule type" value="Genomic_DNA"/>
</dbReference>
<proteinExistence type="predicted"/>
<dbReference type="AlphaFoldDB" id="A0A7X6I270"/>
<dbReference type="RefSeq" id="WP_167806449.1">
    <property type="nucleotide sequence ID" value="NZ_JAAVMB010000003.1"/>
</dbReference>
<gene>
    <name evidence="1" type="ORF">HED35_03750</name>
</gene>
<evidence type="ECO:0000313" key="1">
    <source>
        <dbReference type="EMBL" id="NKC67193.1"/>
    </source>
</evidence>
<accession>A0A7X6I270</accession>
<organism evidence="1 2">
    <name type="scientific">Vagococcus fluvialis</name>
    <dbReference type="NCBI Taxonomy" id="2738"/>
    <lineage>
        <taxon>Bacteria</taxon>
        <taxon>Bacillati</taxon>
        <taxon>Bacillota</taxon>
        <taxon>Bacilli</taxon>
        <taxon>Lactobacillales</taxon>
        <taxon>Enterococcaceae</taxon>
        <taxon>Vagococcus</taxon>
    </lineage>
</organism>
<reference evidence="1 2" key="1">
    <citation type="submission" date="2020-03" db="EMBL/GenBank/DDBJ databases">
        <title>Bacterial samples isolated from urine from healthy bovine heifers (Gyr breed).</title>
        <authorList>
            <person name="Giannattasio-Ferraz S."/>
            <person name="Maskeri L."/>
            <person name="Penido A."/>
            <person name="Barbosa-Stancioli E.F."/>
            <person name="Putonti C."/>
        </authorList>
    </citation>
    <scope>NUCLEOTIDE SEQUENCE [LARGE SCALE GENOMIC DNA]</scope>
    <source>
        <strain evidence="1 2">UFMG-H7</strain>
    </source>
</reference>
<protein>
    <submittedName>
        <fullName evidence="1">Uncharacterized protein</fullName>
    </submittedName>
</protein>